<dbReference type="SMART" id="SM00342">
    <property type="entry name" value="HTH_ARAC"/>
    <property type="match status" value="1"/>
</dbReference>
<dbReference type="InterPro" id="IPR002818">
    <property type="entry name" value="DJ-1/PfpI"/>
</dbReference>
<evidence type="ECO:0000256" key="1">
    <source>
        <dbReference type="ARBA" id="ARBA00023015"/>
    </source>
</evidence>
<keyword evidence="3" id="KW-0804">Transcription</keyword>
<keyword evidence="6" id="KW-1185">Reference proteome</keyword>
<evidence type="ECO:0000256" key="3">
    <source>
        <dbReference type="ARBA" id="ARBA00023163"/>
    </source>
</evidence>
<accession>A0ABT0YP75</accession>
<reference evidence="5" key="1">
    <citation type="submission" date="2022-05" db="EMBL/GenBank/DDBJ databases">
        <title>Schlegelella sp. nov., isolated from mangrove soil.</title>
        <authorList>
            <person name="Liu Y."/>
            <person name="Ge X."/>
            <person name="Liu W."/>
        </authorList>
    </citation>
    <scope>NUCLEOTIDE SEQUENCE</scope>
    <source>
        <strain evidence="5">S2-27</strain>
    </source>
</reference>
<dbReference type="InterPro" id="IPR029062">
    <property type="entry name" value="Class_I_gatase-like"/>
</dbReference>
<dbReference type="PANTHER" id="PTHR43130:SF3">
    <property type="entry name" value="HTH-TYPE TRANSCRIPTIONAL REGULATOR RV1931C"/>
    <property type="match status" value="1"/>
</dbReference>
<sequence>MKRAARENAEPKLRVAFLLTPRFTLTAFAGFVDALRLAADEGDRSRQSLARWAVLDAIDGPVASSCGAAVAPNAPLGSARDYDYVVVVGGLLHGGQRVPARLTAFLREAAAAGVKLVGLCTGSFVLARAGLLDGHVACVSWFHHEEFATEFPECRIVSNQMFVVDRDRLTCAGGTSVVHLAAHIIERTLGRTSAVKALRIMIEEQPLPSRTLQPEQVLSVRSTDTVVHKAMLLLEQQLHASATIEALCEPLGIGRRQLERRFRQDVGLSPAEYRQQLRLERARWLLQNTDLDVTEVSLECGFQDSASFARVVRKALGLSPREVRQAARADR</sequence>
<feature type="domain" description="HTH araC/xylS-type" evidence="4">
    <location>
        <begin position="228"/>
        <end position="326"/>
    </location>
</feature>
<comment type="caution">
    <text evidence="5">The sequence shown here is derived from an EMBL/GenBank/DDBJ whole genome shotgun (WGS) entry which is preliminary data.</text>
</comment>
<keyword evidence="1" id="KW-0805">Transcription regulation</keyword>
<dbReference type="InterPro" id="IPR020449">
    <property type="entry name" value="Tscrpt_reg_AraC-type_HTH"/>
</dbReference>
<evidence type="ECO:0000256" key="2">
    <source>
        <dbReference type="ARBA" id="ARBA00023125"/>
    </source>
</evidence>
<keyword evidence="2" id="KW-0238">DNA-binding</keyword>
<dbReference type="CDD" id="cd03136">
    <property type="entry name" value="GATase1_AraC_ArgR_like"/>
    <property type="match status" value="1"/>
</dbReference>
<dbReference type="RefSeq" id="WP_251778994.1">
    <property type="nucleotide sequence ID" value="NZ_JAMKFE010000007.1"/>
</dbReference>
<dbReference type="InterPro" id="IPR052158">
    <property type="entry name" value="INH-QAR"/>
</dbReference>
<dbReference type="PROSITE" id="PS00041">
    <property type="entry name" value="HTH_ARAC_FAMILY_1"/>
    <property type="match status" value="1"/>
</dbReference>
<dbReference type="Pfam" id="PF01965">
    <property type="entry name" value="DJ-1_PfpI"/>
    <property type="match status" value="1"/>
</dbReference>
<proteinExistence type="predicted"/>
<dbReference type="PROSITE" id="PS01124">
    <property type="entry name" value="HTH_ARAC_FAMILY_2"/>
    <property type="match status" value="1"/>
</dbReference>
<dbReference type="EMBL" id="JAMKFE010000007">
    <property type="protein sequence ID" value="MCM5680540.1"/>
    <property type="molecule type" value="Genomic_DNA"/>
</dbReference>
<name>A0ABT0YP75_9BURK</name>
<evidence type="ECO:0000313" key="5">
    <source>
        <dbReference type="EMBL" id="MCM5680540.1"/>
    </source>
</evidence>
<evidence type="ECO:0000313" key="6">
    <source>
        <dbReference type="Proteomes" id="UP001165541"/>
    </source>
</evidence>
<dbReference type="Gene3D" id="1.10.10.60">
    <property type="entry name" value="Homeodomain-like"/>
    <property type="match status" value="2"/>
</dbReference>
<dbReference type="PRINTS" id="PR00032">
    <property type="entry name" value="HTHARAC"/>
</dbReference>
<evidence type="ECO:0000259" key="4">
    <source>
        <dbReference type="PROSITE" id="PS01124"/>
    </source>
</evidence>
<protein>
    <submittedName>
        <fullName evidence="5">GlxA family transcriptional regulator</fullName>
    </submittedName>
</protein>
<dbReference type="InterPro" id="IPR009057">
    <property type="entry name" value="Homeodomain-like_sf"/>
</dbReference>
<dbReference type="SUPFAM" id="SSF52317">
    <property type="entry name" value="Class I glutamine amidotransferase-like"/>
    <property type="match status" value="1"/>
</dbReference>
<dbReference type="InterPro" id="IPR018062">
    <property type="entry name" value="HTH_AraC-typ_CS"/>
</dbReference>
<dbReference type="Proteomes" id="UP001165541">
    <property type="component" value="Unassembled WGS sequence"/>
</dbReference>
<dbReference type="PANTHER" id="PTHR43130">
    <property type="entry name" value="ARAC-FAMILY TRANSCRIPTIONAL REGULATOR"/>
    <property type="match status" value="1"/>
</dbReference>
<dbReference type="Pfam" id="PF12833">
    <property type="entry name" value="HTH_18"/>
    <property type="match status" value="1"/>
</dbReference>
<dbReference type="InterPro" id="IPR018060">
    <property type="entry name" value="HTH_AraC"/>
</dbReference>
<organism evidence="5 6">
    <name type="scientific">Caldimonas mangrovi</name>
    <dbReference type="NCBI Taxonomy" id="2944811"/>
    <lineage>
        <taxon>Bacteria</taxon>
        <taxon>Pseudomonadati</taxon>
        <taxon>Pseudomonadota</taxon>
        <taxon>Betaproteobacteria</taxon>
        <taxon>Burkholderiales</taxon>
        <taxon>Sphaerotilaceae</taxon>
        <taxon>Caldimonas</taxon>
    </lineage>
</organism>
<dbReference type="SUPFAM" id="SSF46689">
    <property type="entry name" value="Homeodomain-like"/>
    <property type="match status" value="2"/>
</dbReference>
<gene>
    <name evidence="5" type="ORF">M8A51_13490</name>
</gene>
<dbReference type="Gene3D" id="3.40.50.880">
    <property type="match status" value="1"/>
</dbReference>